<evidence type="ECO:0000313" key="8">
    <source>
        <dbReference type="EMBL" id="SJN25676.1"/>
    </source>
</evidence>
<evidence type="ECO:0000256" key="5">
    <source>
        <dbReference type="ARBA" id="ARBA00022989"/>
    </source>
</evidence>
<comment type="subcellular location">
    <subcellularLocation>
        <location evidence="1">Cell membrane</location>
        <topology evidence="1">Multi-pass membrane protein</topology>
    </subcellularLocation>
</comment>
<reference evidence="8 9" key="1">
    <citation type="submission" date="2017-02" db="EMBL/GenBank/DDBJ databases">
        <authorList>
            <person name="Peterson S.W."/>
        </authorList>
    </citation>
    <scope>NUCLEOTIDE SEQUENCE [LARGE SCALE GENOMIC DNA]</scope>
    <source>
        <strain evidence="8 9">LSP_Lj1</strain>
    </source>
</reference>
<protein>
    <submittedName>
        <fullName evidence="8">Na(+) H(+) antiporter subunit E</fullName>
    </submittedName>
</protein>
<dbReference type="Pfam" id="PF01899">
    <property type="entry name" value="MNHE"/>
    <property type="match status" value="1"/>
</dbReference>
<dbReference type="RefSeq" id="WP_094764052.1">
    <property type="nucleotide sequence ID" value="NZ_FUKQ01000018.1"/>
</dbReference>
<accession>A0A1R4J0Q6</accession>
<keyword evidence="9" id="KW-1185">Reference proteome</keyword>
<evidence type="ECO:0000256" key="2">
    <source>
        <dbReference type="ARBA" id="ARBA00006228"/>
    </source>
</evidence>
<evidence type="ECO:0000256" key="1">
    <source>
        <dbReference type="ARBA" id="ARBA00004651"/>
    </source>
</evidence>
<keyword evidence="6 7" id="KW-0472">Membrane</keyword>
<name>A0A1R4J0Q6_9ACTN</name>
<dbReference type="EMBL" id="FUKQ01000018">
    <property type="protein sequence ID" value="SJN25676.1"/>
    <property type="molecule type" value="Genomic_DNA"/>
</dbReference>
<dbReference type="Proteomes" id="UP000188342">
    <property type="component" value="Unassembled WGS sequence"/>
</dbReference>
<dbReference type="NCBIfam" id="NF006521">
    <property type="entry name" value="PRK08965.1-5"/>
    <property type="match status" value="1"/>
</dbReference>
<dbReference type="AlphaFoldDB" id="A0A1R4J0Q6"/>
<dbReference type="GO" id="GO:0005886">
    <property type="term" value="C:plasma membrane"/>
    <property type="evidence" value="ECO:0007669"/>
    <property type="project" value="UniProtKB-SubCell"/>
</dbReference>
<dbReference type="PANTHER" id="PTHR34584:SF1">
    <property type="entry name" value="NA(+)_H(+) ANTIPORTER SUBUNIT E1"/>
    <property type="match status" value="1"/>
</dbReference>
<evidence type="ECO:0000256" key="6">
    <source>
        <dbReference type="ARBA" id="ARBA00023136"/>
    </source>
</evidence>
<proteinExistence type="inferred from homology"/>
<keyword evidence="5 7" id="KW-1133">Transmembrane helix</keyword>
<evidence type="ECO:0000256" key="7">
    <source>
        <dbReference type="SAM" id="Phobius"/>
    </source>
</evidence>
<dbReference type="STRING" id="1255658.FM114_04845"/>
<keyword evidence="3" id="KW-1003">Cell membrane</keyword>
<dbReference type="InterPro" id="IPR002758">
    <property type="entry name" value="Cation_antiport_E"/>
</dbReference>
<dbReference type="GO" id="GO:0008324">
    <property type="term" value="F:monoatomic cation transmembrane transporter activity"/>
    <property type="evidence" value="ECO:0007669"/>
    <property type="project" value="InterPro"/>
</dbReference>
<evidence type="ECO:0000256" key="4">
    <source>
        <dbReference type="ARBA" id="ARBA00022692"/>
    </source>
</evidence>
<feature type="transmembrane region" description="Helical" evidence="7">
    <location>
        <begin position="12"/>
        <end position="43"/>
    </location>
</feature>
<evidence type="ECO:0000256" key="3">
    <source>
        <dbReference type="ARBA" id="ARBA00022475"/>
    </source>
</evidence>
<comment type="similarity">
    <text evidence="2">Belongs to the CPA3 antiporters (TC 2.A.63) subunit E family.</text>
</comment>
<dbReference type="PANTHER" id="PTHR34584">
    <property type="entry name" value="NA(+)/H(+) ANTIPORTER SUBUNIT E1"/>
    <property type="match status" value="1"/>
</dbReference>
<organism evidence="8 9">
    <name type="scientific">Luteococcus japonicus LSP_Lj1</name>
    <dbReference type="NCBI Taxonomy" id="1255658"/>
    <lineage>
        <taxon>Bacteria</taxon>
        <taxon>Bacillati</taxon>
        <taxon>Actinomycetota</taxon>
        <taxon>Actinomycetes</taxon>
        <taxon>Propionibacteriales</taxon>
        <taxon>Propionibacteriaceae</taxon>
        <taxon>Luteococcus</taxon>
    </lineage>
</organism>
<dbReference type="OrthoDB" id="3556991at2"/>
<evidence type="ECO:0000313" key="9">
    <source>
        <dbReference type="Proteomes" id="UP000188342"/>
    </source>
</evidence>
<sequence length="186" mass="20484">MILRRLRPLPLIGLTAVWLMLMGHLSWANLFFGLLLAAGILWFFPMPPMISTLRIRPLGLARLVLRFLTDLVLASANVAWLALRPAPIGRGALIDLRLRLDDDLRRTIVAELTSLVPGTVVIDLDQDSGILTLHVLDITDPEALSLERAKVRALEDRVEAALSVATRPTGSGATEARLLRTMQEGE</sequence>
<keyword evidence="4 7" id="KW-0812">Transmembrane</keyword>
<gene>
    <name evidence="8" type="ORF">FM114_04845</name>
</gene>